<dbReference type="Pfam" id="PF03101">
    <property type="entry name" value="FAR1"/>
    <property type="match status" value="1"/>
</dbReference>
<protein>
    <recommendedName>
        <fullName evidence="2">FAR1 domain-containing protein</fullName>
    </recommendedName>
</protein>
<proteinExistence type="predicted"/>
<evidence type="ECO:0000313" key="4">
    <source>
        <dbReference type="Proteomes" id="UP000811246"/>
    </source>
</evidence>
<evidence type="ECO:0000259" key="2">
    <source>
        <dbReference type="Pfam" id="PF03101"/>
    </source>
</evidence>
<gene>
    <name evidence="3" type="ORF">I3842_06G133700</name>
</gene>
<dbReference type="InterPro" id="IPR004330">
    <property type="entry name" value="FAR1_DNA_bnd_dom"/>
</dbReference>
<name>A0A922EVG1_CARIL</name>
<evidence type="ECO:0000256" key="1">
    <source>
        <dbReference type="SAM" id="MobiDB-lite"/>
    </source>
</evidence>
<feature type="domain" description="FAR1" evidence="2">
    <location>
        <begin position="87"/>
        <end position="169"/>
    </location>
</feature>
<dbReference type="PANTHER" id="PTHR46328:SF35">
    <property type="entry name" value="PROTEIN FAR1-RELATED SEQUENCE 5-LIKE"/>
    <property type="match status" value="1"/>
</dbReference>
<accession>A0A922EVG1</accession>
<feature type="compositionally biased region" description="Polar residues" evidence="1">
    <location>
        <begin position="1"/>
        <end position="20"/>
    </location>
</feature>
<dbReference type="PANTHER" id="PTHR46328">
    <property type="entry name" value="FAR-RED IMPAIRED RESPONSIVE (FAR1) FAMILY PROTEIN-RELATED"/>
    <property type="match status" value="1"/>
</dbReference>
<dbReference type="Proteomes" id="UP000811246">
    <property type="component" value="Chromosome 6"/>
</dbReference>
<dbReference type="EMBL" id="CM031830">
    <property type="protein sequence ID" value="KAG6709465.1"/>
    <property type="molecule type" value="Genomic_DNA"/>
</dbReference>
<reference evidence="3" key="1">
    <citation type="submission" date="2021-01" db="EMBL/GenBank/DDBJ databases">
        <authorList>
            <person name="Lovell J.T."/>
            <person name="Bentley N."/>
            <person name="Bhattarai G."/>
            <person name="Jenkins J.W."/>
            <person name="Sreedasyam A."/>
            <person name="Alarcon Y."/>
            <person name="Bock C."/>
            <person name="Boston L."/>
            <person name="Carlson J."/>
            <person name="Cervantes K."/>
            <person name="Clermont K."/>
            <person name="Krom N."/>
            <person name="Kubenka K."/>
            <person name="Mamidi S."/>
            <person name="Mattison C."/>
            <person name="Monteros M."/>
            <person name="Pisani C."/>
            <person name="Plott C."/>
            <person name="Rajasekar S."/>
            <person name="Rhein H.S."/>
            <person name="Rohla C."/>
            <person name="Song M."/>
            <person name="Hilaire R.S."/>
            <person name="Shu S."/>
            <person name="Wells L."/>
            <person name="Wang X."/>
            <person name="Webber J."/>
            <person name="Heerema R.J."/>
            <person name="Klein P."/>
            <person name="Conner P."/>
            <person name="Grauke L."/>
            <person name="Grimwood J."/>
            <person name="Schmutz J."/>
            <person name="Randall J.J."/>
        </authorList>
    </citation>
    <scope>NUCLEOTIDE SEQUENCE</scope>
    <source>
        <tissue evidence="3">Leaf</tissue>
    </source>
</reference>
<sequence length="225" mass="25591">MFQHNYDSNMSYPSPTSNLDNLRPDSSAGGEYEENVGCTFASAADEMLFDINEDLDVEDTTVVSDDEVRVEPPRSGMEFGSEKEVMDYYKKYAKQEGFGVRTQRTKRDDDERSVYVTIGCARGGKYVPKNINMSKPRATTKTDCKAKINVTLNKNEKWVITTVESAHNHITISPKKTRLLRSHKRLDEHSQRILDLNDRAGIRMNKNYFSLVVEAGGYEGLSEFH</sequence>
<evidence type="ECO:0000313" key="3">
    <source>
        <dbReference type="EMBL" id="KAG6709465.1"/>
    </source>
</evidence>
<organism evidence="3 4">
    <name type="scientific">Carya illinoinensis</name>
    <name type="common">Pecan</name>
    <dbReference type="NCBI Taxonomy" id="32201"/>
    <lineage>
        <taxon>Eukaryota</taxon>
        <taxon>Viridiplantae</taxon>
        <taxon>Streptophyta</taxon>
        <taxon>Embryophyta</taxon>
        <taxon>Tracheophyta</taxon>
        <taxon>Spermatophyta</taxon>
        <taxon>Magnoliopsida</taxon>
        <taxon>eudicotyledons</taxon>
        <taxon>Gunneridae</taxon>
        <taxon>Pentapetalae</taxon>
        <taxon>rosids</taxon>
        <taxon>fabids</taxon>
        <taxon>Fagales</taxon>
        <taxon>Juglandaceae</taxon>
        <taxon>Carya</taxon>
    </lineage>
</organism>
<comment type="caution">
    <text evidence="3">The sequence shown here is derived from an EMBL/GenBank/DDBJ whole genome shotgun (WGS) entry which is preliminary data.</text>
</comment>
<feature type="region of interest" description="Disordered" evidence="1">
    <location>
        <begin position="1"/>
        <end position="33"/>
    </location>
</feature>
<dbReference type="AlphaFoldDB" id="A0A922EVG1"/>